<evidence type="ECO:0000313" key="14">
    <source>
        <dbReference type="Proteomes" id="UP000818624"/>
    </source>
</evidence>
<evidence type="ECO:0000256" key="1">
    <source>
        <dbReference type="ARBA" id="ARBA00002600"/>
    </source>
</evidence>
<dbReference type="PANTHER" id="PTHR42923">
    <property type="entry name" value="PROTOPORPHYRINOGEN OXIDASE"/>
    <property type="match status" value="1"/>
</dbReference>
<name>A0ABY8EQU9_MALFU</name>
<dbReference type="InterPro" id="IPR004572">
    <property type="entry name" value="Protoporphyrinogen_oxidase"/>
</dbReference>
<comment type="cofactor">
    <cofactor evidence="11">
        <name>FAD</name>
        <dbReference type="ChEBI" id="CHEBI:57692"/>
    </cofactor>
    <text evidence="11">Binds 1 FAD per subunit.</text>
</comment>
<reference evidence="13 14" key="1">
    <citation type="journal article" date="2020" name="Elife">
        <title>Loss of centromere function drives karyotype evolution in closely related Malassezia species.</title>
        <authorList>
            <person name="Sankaranarayanan S.R."/>
            <person name="Ianiri G."/>
            <person name="Coelho M.A."/>
            <person name="Reza M.H."/>
            <person name="Thimmappa B.C."/>
            <person name="Ganguly P."/>
            <person name="Vadnala R.N."/>
            <person name="Sun S."/>
            <person name="Siddharthan R."/>
            <person name="Tellgren-Roth C."/>
            <person name="Dawson T.L."/>
            <person name="Heitman J."/>
            <person name="Sanyal K."/>
        </authorList>
    </citation>
    <scope>NUCLEOTIDE SEQUENCE [LARGE SCALE GENOMIC DNA]</scope>
    <source>
        <strain evidence="13">CBS14141</strain>
    </source>
</reference>
<evidence type="ECO:0000256" key="7">
    <source>
        <dbReference type="ARBA" id="ARBA00023002"/>
    </source>
</evidence>
<evidence type="ECO:0000256" key="3">
    <source>
        <dbReference type="ARBA" id="ARBA00010551"/>
    </source>
</evidence>
<evidence type="ECO:0000256" key="11">
    <source>
        <dbReference type="RuleBase" id="RU367069"/>
    </source>
</evidence>
<comment type="catalytic activity">
    <reaction evidence="10 11">
        <text>protoporphyrinogen IX + 3 O2 = protoporphyrin IX + 3 H2O2</text>
        <dbReference type="Rhea" id="RHEA:25576"/>
        <dbReference type="ChEBI" id="CHEBI:15379"/>
        <dbReference type="ChEBI" id="CHEBI:16240"/>
        <dbReference type="ChEBI" id="CHEBI:57306"/>
        <dbReference type="ChEBI" id="CHEBI:57307"/>
        <dbReference type="EC" id="1.3.3.4"/>
    </reaction>
</comment>
<organism evidence="13 14">
    <name type="scientific">Malassezia furfur</name>
    <name type="common">Pityriasis versicolor infection agent</name>
    <name type="synonym">Pityrosporum furfur</name>
    <dbReference type="NCBI Taxonomy" id="55194"/>
    <lineage>
        <taxon>Eukaryota</taxon>
        <taxon>Fungi</taxon>
        <taxon>Dikarya</taxon>
        <taxon>Basidiomycota</taxon>
        <taxon>Ustilaginomycotina</taxon>
        <taxon>Malasseziomycetes</taxon>
        <taxon>Malasseziales</taxon>
        <taxon>Malasseziaceae</taxon>
        <taxon>Malassezia</taxon>
    </lineage>
</organism>
<sequence>MSGQARPRTIAVLGGGISGLTAAYSLSRSLLNHRIIVLEASSRLGGWVHSERVRVHEPPVQQDATALLESGPRSLMPGKYKGIRTLEMVADLGLADRMVLVPRTSKSAKNRFLYYGGKLNRLPSSLFGAIGAAMRLPVIRETLSGVIREPWVQQKATMHEDESVHSLVSRRFGQPLADNLVSAMMHGIYAGDSRELSAQSIVPFLMDLEETHGSVLRALIPFPSKLNKKFKEGMKSRSAEDKQKALKVAKRMDPQFVEKMRKTSIYSFPNGLQEIIDALSDRVMATQNTEFRMGSACTQIELNADGFALGVQNEVGKLQVDRVVAALPSAKLATLLPDLPHLDYNPAATLSVVDVILAPPDGSIMQYKLPIEGFGFLVPRSAKNNPDEILGVVLDSDAVPNQGQADASGKPPFIKMTVMMGGPYWRGKKHSELPTVKEAEGRALRALHNMLGIPMSILENHVRYLSGHILKDTIPQYLVGHPKRMQELHDALISDPRWRDRLTLLGFSYAGVGINDCVANALDASDAVIQQELGIHSDDTTSVGTGLSLAM</sequence>
<dbReference type="NCBIfam" id="TIGR00562">
    <property type="entry name" value="proto_IX_ox"/>
    <property type="match status" value="1"/>
</dbReference>
<keyword evidence="9 11" id="KW-0627">Porphyrin biosynthesis</keyword>
<evidence type="ECO:0000256" key="4">
    <source>
        <dbReference type="ARBA" id="ARBA00012867"/>
    </source>
</evidence>
<dbReference type="SUPFAM" id="SSF54373">
    <property type="entry name" value="FAD-linked reductases, C-terminal domain"/>
    <property type="match status" value="1"/>
</dbReference>
<dbReference type="Proteomes" id="UP000818624">
    <property type="component" value="Chromosome 1"/>
</dbReference>
<evidence type="ECO:0000256" key="5">
    <source>
        <dbReference type="ARBA" id="ARBA00022630"/>
    </source>
</evidence>
<evidence type="ECO:0000256" key="6">
    <source>
        <dbReference type="ARBA" id="ARBA00022827"/>
    </source>
</evidence>
<evidence type="ECO:0000256" key="8">
    <source>
        <dbReference type="ARBA" id="ARBA00023133"/>
    </source>
</evidence>
<accession>A0ABY8EQU9</accession>
<dbReference type="InterPro" id="IPR002937">
    <property type="entry name" value="Amino_oxidase"/>
</dbReference>
<proteinExistence type="inferred from homology"/>
<dbReference type="Gene3D" id="3.50.50.60">
    <property type="entry name" value="FAD/NAD(P)-binding domain"/>
    <property type="match status" value="1"/>
</dbReference>
<evidence type="ECO:0000256" key="2">
    <source>
        <dbReference type="ARBA" id="ARBA00005073"/>
    </source>
</evidence>
<keyword evidence="6 11" id="KW-0274">FAD</keyword>
<evidence type="ECO:0000256" key="10">
    <source>
        <dbReference type="ARBA" id="ARBA00047554"/>
    </source>
</evidence>
<dbReference type="Pfam" id="PF01593">
    <property type="entry name" value="Amino_oxidase"/>
    <property type="match status" value="1"/>
</dbReference>
<keyword evidence="8 11" id="KW-0350">Heme biosynthesis</keyword>
<evidence type="ECO:0000259" key="12">
    <source>
        <dbReference type="Pfam" id="PF01593"/>
    </source>
</evidence>
<evidence type="ECO:0000256" key="9">
    <source>
        <dbReference type="ARBA" id="ARBA00023244"/>
    </source>
</evidence>
<comment type="function">
    <text evidence="1 11">Catalyzes the 6-electron oxidation of protoporphyrinogen-IX to form protoporphyrin-IX.</text>
</comment>
<comment type="pathway">
    <text evidence="2 11">Porphyrin-containing compound metabolism; protoporphyrin-IX biosynthesis; protoporphyrin-IX from protoporphyrinogen-IX: step 1/1.</text>
</comment>
<dbReference type="EC" id="1.3.3.4" evidence="4 11"/>
<dbReference type="InterPro" id="IPR036188">
    <property type="entry name" value="FAD/NAD-bd_sf"/>
</dbReference>
<gene>
    <name evidence="13" type="ORF">GLX27_001384</name>
</gene>
<dbReference type="EMBL" id="CP046234">
    <property type="protein sequence ID" value="WFD46743.1"/>
    <property type="molecule type" value="Genomic_DNA"/>
</dbReference>
<dbReference type="InterPro" id="IPR050464">
    <property type="entry name" value="Zeta_carotene_desat/Oxidored"/>
</dbReference>
<dbReference type="SUPFAM" id="SSF51905">
    <property type="entry name" value="FAD/NAD(P)-binding domain"/>
    <property type="match status" value="1"/>
</dbReference>
<keyword evidence="7 11" id="KW-0560">Oxidoreductase</keyword>
<keyword evidence="14" id="KW-1185">Reference proteome</keyword>
<evidence type="ECO:0000313" key="13">
    <source>
        <dbReference type="EMBL" id="WFD46743.1"/>
    </source>
</evidence>
<feature type="domain" description="Amine oxidase" evidence="12">
    <location>
        <begin position="17"/>
        <end position="529"/>
    </location>
</feature>
<comment type="subcellular location">
    <subcellularLocation>
        <location evidence="11">Mitochondrion inner membrane</location>
    </subcellularLocation>
</comment>
<keyword evidence="5 11" id="KW-0285">Flavoprotein</keyword>
<protein>
    <recommendedName>
        <fullName evidence="4 11">Protoporphyrinogen oxidase</fullName>
        <ecNumber evidence="4 11">1.3.3.4</ecNumber>
    </recommendedName>
</protein>
<comment type="similarity">
    <text evidence="3 11">Belongs to the protoporphyrinogen/coproporphyrinogen oxidase family. Protoporphyrinogen oxidase subfamily.</text>
</comment>
<dbReference type="PANTHER" id="PTHR42923:SF3">
    <property type="entry name" value="PROTOPORPHYRINOGEN OXIDASE"/>
    <property type="match status" value="1"/>
</dbReference>